<proteinExistence type="predicted"/>
<comment type="caution">
    <text evidence="1">The sequence shown here is derived from an EMBL/GenBank/DDBJ whole genome shotgun (WGS) entry which is preliminary data.</text>
</comment>
<sequence length="288" mass="31683">MTSVEDLFPSEPALSGNWQSIYIEPVVGSGERISIAVAAVAGGQYKIIQSIRPELLDCLYGSKSGEIQSMISWIIESANQELCKARSLNNWTAPVSDVTLGDVHAAADENINAILKQGVRFSSSLSTLALEADREEDDTQPKPYSERWTKSIIEEMERVNPLLINNFKTRVRLSGSEILTTFGFVNEKYASNFGLLIPTRLSNSLNTLKARVFDLEAFKKSDNLIKPSCYEIIVGTPSFSDPTLTDKSVSKLKNTIDMVSEIAATEGIQLYRVETALDAARHINQSAA</sequence>
<evidence type="ECO:0000313" key="2">
    <source>
        <dbReference type="Proteomes" id="UP000288361"/>
    </source>
</evidence>
<protein>
    <submittedName>
        <fullName evidence="1">Uncharacterized protein</fullName>
    </submittedName>
</protein>
<reference evidence="1 2" key="1">
    <citation type="journal article" date="2011" name="Front. Microbiol.">
        <title>Genomic signatures of strain selection and enhancement in Bacillus atrophaeus var. globigii, a historical biowarfare simulant.</title>
        <authorList>
            <person name="Gibbons H.S."/>
            <person name="Broomall S.M."/>
            <person name="McNew L.A."/>
            <person name="Daligault H."/>
            <person name="Chapman C."/>
            <person name="Bruce D."/>
            <person name="Karavis M."/>
            <person name="Krepps M."/>
            <person name="McGregor P.A."/>
            <person name="Hong C."/>
            <person name="Park K.H."/>
            <person name="Akmal A."/>
            <person name="Feldman A."/>
            <person name="Lin J.S."/>
            <person name="Chang W.E."/>
            <person name="Higgs B.W."/>
            <person name="Demirev P."/>
            <person name="Lindquist J."/>
            <person name="Liem A."/>
            <person name="Fochler E."/>
            <person name="Read T.D."/>
            <person name="Tapia R."/>
            <person name="Johnson S."/>
            <person name="Bishop-Lilly K.A."/>
            <person name="Detter C."/>
            <person name="Han C."/>
            <person name="Sozhamannan S."/>
            <person name="Rosenzweig C.N."/>
            <person name="Skowronski E.W."/>
        </authorList>
    </citation>
    <scope>NUCLEOTIDE SEQUENCE [LARGE SCALE GENOMIC DNA]</scope>
    <source>
        <strain evidence="1 2">TPS4-2</strain>
    </source>
</reference>
<gene>
    <name evidence="1" type="ORF">CWI73_12115</name>
</gene>
<name>A0A432YHF5_9GAMM</name>
<accession>A0A432YHF5</accession>
<dbReference type="RefSeq" id="WP_126753020.1">
    <property type="nucleotide sequence ID" value="NZ_JBHUMT010000004.1"/>
</dbReference>
<dbReference type="EMBL" id="PIQA01000017">
    <property type="protein sequence ID" value="RUO60376.1"/>
    <property type="molecule type" value="Genomic_DNA"/>
</dbReference>
<dbReference type="Proteomes" id="UP000288361">
    <property type="component" value="Unassembled WGS sequence"/>
</dbReference>
<evidence type="ECO:0000313" key="1">
    <source>
        <dbReference type="EMBL" id="RUO60376.1"/>
    </source>
</evidence>
<dbReference type="AlphaFoldDB" id="A0A432YHF5"/>
<organism evidence="1 2">
    <name type="scientific">Idiomarina piscisalsi</name>
    <dbReference type="NCBI Taxonomy" id="1096243"/>
    <lineage>
        <taxon>Bacteria</taxon>
        <taxon>Pseudomonadati</taxon>
        <taxon>Pseudomonadota</taxon>
        <taxon>Gammaproteobacteria</taxon>
        <taxon>Alteromonadales</taxon>
        <taxon>Idiomarinaceae</taxon>
        <taxon>Idiomarina</taxon>
    </lineage>
</organism>